<dbReference type="InterPro" id="IPR011706">
    <property type="entry name" value="Cu-oxidase_C"/>
</dbReference>
<feature type="domain" description="Plastocyanin-like" evidence="3">
    <location>
        <begin position="414"/>
        <end position="521"/>
    </location>
</feature>
<keyword evidence="5" id="KW-0946">Virion</keyword>
<dbReference type="CDD" id="cd13891">
    <property type="entry name" value="CuRO_3_CotA_like"/>
    <property type="match status" value="1"/>
</dbReference>
<dbReference type="CDD" id="cd13844">
    <property type="entry name" value="CuRO_1_BOD_CotA_like"/>
    <property type="match status" value="1"/>
</dbReference>
<evidence type="ECO:0000313" key="6">
    <source>
        <dbReference type="Proteomes" id="UP000680670"/>
    </source>
</evidence>
<evidence type="ECO:0000313" key="5">
    <source>
        <dbReference type="EMBL" id="GIN97442.1"/>
    </source>
</evidence>
<dbReference type="Pfam" id="PF07731">
    <property type="entry name" value="Cu-oxidase_2"/>
    <property type="match status" value="1"/>
</dbReference>
<organism evidence="5 6">
    <name type="scientific">Siminovitchia terrae</name>
    <name type="common">Bacillus terrae</name>
    <dbReference type="NCBI Taxonomy" id="1914933"/>
    <lineage>
        <taxon>Bacteria</taxon>
        <taxon>Bacillati</taxon>
        <taxon>Bacillota</taxon>
        <taxon>Bacilli</taxon>
        <taxon>Bacillales</taxon>
        <taxon>Bacillaceae</taxon>
        <taxon>Siminovitchia</taxon>
    </lineage>
</organism>
<evidence type="ECO:0000259" key="4">
    <source>
        <dbReference type="Pfam" id="PF07732"/>
    </source>
</evidence>
<dbReference type="InterPro" id="IPR008972">
    <property type="entry name" value="Cupredoxin"/>
</dbReference>
<comment type="similarity">
    <text evidence="1">Belongs to the multicopper oxidase family.</text>
</comment>
<feature type="domain" description="Plastocyanin-like" evidence="4">
    <location>
        <begin position="119"/>
        <end position="195"/>
    </location>
</feature>
<feature type="region of interest" description="Disordered" evidence="2">
    <location>
        <begin position="1"/>
        <end position="23"/>
    </location>
</feature>
<dbReference type="PANTHER" id="PTHR48267:SF1">
    <property type="entry name" value="BILIRUBIN OXIDASE"/>
    <property type="match status" value="1"/>
</dbReference>
<feature type="domain" description="Plastocyanin-like" evidence="4">
    <location>
        <begin position="67"/>
        <end position="103"/>
    </location>
</feature>
<evidence type="ECO:0000256" key="1">
    <source>
        <dbReference type="ARBA" id="ARBA00010609"/>
    </source>
</evidence>
<dbReference type="SUPFAM" id="SSF49503">
    <property type="entry name" value="Cupredoxins"/>
    <property type="match status" value="3"/>
</dbReference>
<dbReference type="Pfam" id="PF07732">
    <property type="entry name" value="Cu-oxidase_3"/>
    <property type="match status" value="2"/>
</dbReference>
<name>A0ABQ4KZJ3_SIMTE</name>
<dbReference type="PANTHER" id="PTHR48267">
    <property type="entry name" value="CUPREDOXIN SUPERFAMILY PROTEIN"/>
    <property type="match status" value="1"/>
</dbReference>
<dbReference type="InterPro" id="IPR045087">
    <property type="entry name" value="Cu-oxidase_fam"/>
</dbReference>
<dbReference type="CDD" id="cd13868">
    <property type="entry name" value="CuRO_2_CotA_like"/>
    <property type="match status" value="1"/>
</dbReference>
<keyword evidence="5" id="KW-0167">Capsid protein</keyword>
<dbReference type="Gene3D" id="2.60.40.420">
    <property type="entry name" value="Cupredoxins - blue copper proteins"/>
    <property type="match status" value="3"/>
</dbReference>
<dbReference type="EMBL" id="BORJ01000009">
    <property type="protein sequence ID" value="GIN97442.1"/>
    <property type="molecule type" value="Genomic_DNA"/>
</dbReference>
<dbReference type="InterPro" id="IPR011707">
    <property type="entry name" value="Cu-oxidase-like_N"/>
</dbReference>
<gene>
    <name evidence="5" type="primary">cotA_2</name>
    <name evidence="5" type="ORF">J6TS1_33120</name>
</gene>
<reference evidence="5 6" key="1">
    <citation type="submission" date="2021-03" db="EMBL/GenBank/DDBJ databases">
        <title>Antimicrobial resistance genes in bacteria isolated from Japanese honey, and their potential for conferring macrolide and lincosamide resistance in the American foulbrood pathogen Paenibacillus larvae.</title>
        <authorList>
            <person name="Okamoto M."/>
            <person name="Kumagai M."/>
            <person name="Kanamori H."/>
            <person name="Takamatsu D."/>
        </authorList>
    </citation>
    <scope>NUCLEOTIDE SEQUENCE [LARGE SCALE GENOMIC DNA]</scope>
    <source>
        <strain evidence="5 6">J6TS1</strain>
    </source>
</reference>
<proteinExistence type="inferred from homology"/>
<protein>
    <submittedName>
        <fullName evidence="5">Spore coat protein A</fullName>
    </submittedName>
</protein>
<dbReference type="Proteomes" id="UP000680670">
    <property type="component" value="Unassembled WGS sequence"/>
</dbReference>
<evidence type="ECO:0000259" key="3">
    <source>
        <dbReference type="Pfam" id="PF07731"/>
    </source>
</evidence>
<accession>A0ABQ4KZJ3</accession>
<comment type="caution">
    <text evidence="5">The sequence shown here is derived from an EMBL/GenBank/DDBJ whole genome shotgun (WGS) entry which is preliminary data.</text>
</comment>
<evidence type="ECO:0000256" key="2">
    <source>
        <dbReference type="SAM" id="MobiDB-lite"/>
    </source>
</evidence>
<dbReference type="RefSeq" id="WP_280519793.1">
    <property type="nucleotide sequence ID" value="NZ_BORJ01000009.1"/>
</dbReference>
<keyword evidence="6" id="KW-1185">Reference proteome</keyword>
<sequence>MGSEKMYTKHKIGKKVDPSNPDTVPKFVDELPIPSVAKPREVVKGSPYYEIAMKQIQHQYHSFFPLTTVWGYDGLQPGPTIKVRKNEKIYVRWKNKLPRKHLLPIDRTLHESAGPPDVRTVVHLHGANVAWESDGHPEAWFSRDFAETGSTFKRQVYEYTNRQMGATLWYHDHAIGITRLNVYAGLAGFYLIEDPVEKHLKLPRGDYDIPLMIQDRSFRSDGSLQYPENTTPPAPVNPSVQPFFAGNTIAVNGKIWPKLTVEPRKYRFRILNASNTTAYTLRLGDERVFYQIATDGGLMERPVELTDLPLEPAERSELIIDFSKHKGKKMILQNTNDDGNMGVIMRFDVLLPLKGMDSGEIPRKLISDEEILDEKQADKTRLLKLDAIEDEYKRPVLLLDDRMWHDPVTEKPVIGDTEVWKFVNVTNFAHPMHVHLIQFKILHRTPFDLERFNQDGHIQYTGPPIKPEIHERGWKDTVKAEPGMVTSVIMKFTENPGEYVWHCHILEHEDYDMMRPMRVVEKEKS</sequence>